<keyword evidence="7" id="KW-0378">Hydrolase</keyword>
<dbReference type="CDD" id="cd06161">
    <property type="entry name" value="S2P-M50_SpoIVFB"/>
    <property type="match status" value="1"/>
</dbReference>
<dbReference type="PANTHER" id="PTHR39188:SF3">
    <property type="entry name" value="STAGE IV SPORULATION PROTEIN FB"/>
    <property type="match status" value="1"/>
</dbReference>
<dbReference type="GO" id="GO:0046872">
    <property type="term" value="F:metal ion binding"/>
    <property type="evidence" value="ECO:0007669"/>
    <property type="project" value="UniProtKB-KW"/>
</dbReference>
<comment type="cofactor">
    <cofactor evidence="1">
        <name>Zn(2+)</name>
        <dbReference type="ChEBI" id="CHEBI:29105"/>
    </cofactor>
</comment>
<dbReference type="Pfam" id="PF02163">
    <property type="entry name" value="Peptidase_M50"/>
    <property type="match status" value="2"/>
</dbReference>
<comment type="similarity">
    <text evidence="3">Belongs to the peptidase M50B family.</text>
</comment>
<evidence type="ECO:0000256" key="4">
    <source>
        <dbReference type="ARBA" id="ARBA00022670"/>
    </source>
</evidence>
<dbReference type="EMBL" id="LR746496">
    <property type="protein sequence ID" value="CAA7599429.1"/>
    <property type="molecule type" value="Genomic_DNA"/>
</dbReference>
<evidence type="ECO:0000256" key="8">
    <source>
        <dbReference type="ARBA" id="ARBA00022833"/>
    </source>
</evidence>
<name>A0A8S0W629_9FIRM</name>
<keyword evidence="9 12" id="KW-1133">Transmembrane helix</keyword>
<reference evidence="15" key="1">
    <citation type="submission" date="2014-11" db="EMBL/GenBank/DDBJ databases">
        <authorList>
            <person name="Hornung B.V."/>
        </authorList>
    </citation>
    <scope>NUCLEOTIDE SEQUENCE</scope>
    <source>
        <strain evidence="15">INE</strain>
    </source>
</reference>
<feature type="domain" description="Peptidase M50" evidence="13">
    <location>
        <begin position="31"/>
        <end position="95"/>
    </location>
</feature>
<dbReference type="GO" id="GO:0016020">
    <property type="term" value="C:membrane"/>
    <property type="evidence" value="ECO:0007669"/>
    <property type="project" value="UniProtKB-SubCell"/>
</dbReference>
<comment type="subcellular location">
    <subcellularLocation>
        <location evidence="2">Membrane</location>
        <topology evidence="2">Multi-pass membrane protein</topology>
    </subcellularLocation>
</comment>
<evidence type="ECO:0000256" key="7">
    <source>
        <dbReference type="ARBA" id="ARBA00022801"/>
    </source>
</evidence>
<evidence type="ECO:0000313" key="14">
    <source>
        <dbReference type="EMBL" id="CAA7599429.1"/>
    </source>
</evidence>
<sequence length="293" mass="32333">MGTIGGVQLKVHPTFFVMLAFYWVLGLGPQALLVFALVIGHETAHVLVGKAHGIRVKGLEIFPMGGVALCDDVFEGRKREEALMALAGPFFNAALLGTAEVLRRQGLWQGLWAADFIRYNFWLAVFNLLPVLPLDGGRVLRALLSGSFGFVKTTRFLARAGQWLGGGLAVLALTIWARSGLREGPLFFLFLAGFFWLAAGKEVATARLVFLRQLTHKKEDLVRKGLMPSRWLTVRREVPLVRVVEELTPDSYALVSLAGPEFDAAGTLTETEILEGMIREGIHYPVGKLYETR</sequence>
<dbReference type="Proteomes" id="UP001071230">
    <property type="component" value="Unassembled WGS sequence"/>
</dbReference>
<evidence type="ECO:0000256" key="6">
    <source>
        <dbReference type="ARBA" id="ARBA00022723"/>
    </source>
</evidence>
<organism evidence="14">
    <name type="scientific">Acididesulfobacillus acetoxydans</name>
    <dbReference type="NCBI Taxonomy" id="1561005"/>
    <lineage>
        <taxon>Bacteria</taxon>
        <taxon>Bacillati</taxon>
        <taxon>Bacillota</taxon>
        <taxon>Clostridia</taxon>
        <taxon>Eubacteriales</taxon>
        <taxon>Peptococcaceae</taxon>
        <taxon>Acididesulfobacillus</taxon>
    </lineage>
</organism>
<evidence type="ECO:0000256" key="1">
    <source>
        <dbReference type="ARBA" id="ARBA00001947"/>
    </source>
</evidence>
<dbReference type="PANTHER" id="PTHR39188">
    <property type="entry name" value="MEMBRANE-ASSOCIATED ZINC METALLOPROTEASE M50B"/>
    <property type="match status" value="1"/>
</dbReference>
<evidence type="ECO:0000256" key="11">
    <source>
        <dbReference type="ARBA" id="ARBA00023136"/>
    </source>
</evidence>
<keyword evidence="16" id="KW-1185">Reference proteome</keyword>
<keyword evidence="6" id="KW-0479">Metal-binding</keyword>
<keyword evidence="4 15" id="KW-0645">Protease</keyword>
<dbReference type="EMBL" id="CDGJ01000033">
    <property type="protein sequence ID" value="CEJ06766.1"/>
    <property type="molecule type" value="Genomic_DNA"/>
</dbReference>
<feature type="domain" description="Peptidase M50" evidence="13">
    <location>
        <begin position="108"/>
        <end position="158"/>
    </location>
</feature>
<dbReference type="AlphaFoldDB" id="A0A8S0W629"/>
<dbReference type="KEGG" id="aacx:DEACI_0051"/>
<dbReference type="InterPro" id="IPR008915">
    <property type="entry name" value="Peptidase_M50"/>
</dbReference>
<evidence type="ECO:0000259" key="13">
    <source>
        <dbReference type="Pfam" id="PF02163"/>
    </source>
</evidence>
<keyword evidence="5 12" id="KW-0812">Transmembrane</keyword>
<gene>
    <name evidence="14" type="ORF">DEACI_0051</name>
    <name evidence="15" type="ORF">DEACI_1217</name>
</gene>
<keyword evidence="8" id="KW-0862">Zinc</keyword>
<accession>A0A8S0W629</accession>
<evidence type="ECO:0000313" key="16">
    <source>
        <dbReference type="Proteomes" id="UP001071230"/>
    </source>
</evidence>
<keyword evidence="10" id="KW-0482">Metalloprotease</keyword>
<keyword evidence="11 12" id="KW-0472">Membrane</keyword>
<evidence type="ECO:0000256" key="9">
    <source>
        <dbReference type="ARBA" id="ARBA00022989"/>
    </source>
</evidence>
<reference evidence="14" key="2">
    <citation type="submission" date="2020-01" db="EMBL/GenBank/DDBJ databases">
        <authorList>
            <person name="Hornung B."/>
        </authorList>
    </citation>
    <scope>NUCLEOTIDE SEQUENCE</scope>
    <source>
        <strain evidence="14">PacBioINE</strain>
    </source>
</reference>
<evidence type="ECO:0000256" key="10">
    <source>
        <dbReference type="ARBA" id="ARBA00023049"/>
    </source>
</evidence>
<feature type="transmembrane region" description="Helical" evidence="12">
    <location>
        <begin position="188"/>
        <end position="210"/>
    </location>
</feature>
<proteinExistence type="inferred from homology"/>
<dbReference type="GO" id="GO:0008237">
    <property type="term" value="F:metallopeptidase activity"/>
    <property type="evidence" value="ECO:0007669"/>
    <property type="project" value="UniProtKB-KW"/>
</dbReference>
<protein>
    <submittedName>
        <fullName evidence="15">Zn-dependent protease</fullName>
    </submittedName>
</protein>
<dbReference type="Proteomes" id="UP000836597">
    <property type="component" value="Chromosome"/>
</dbReference>
<evidence type="ECO:0000256" key="2">
    <source>
        <dbReference type="ARBA" id="ARBA00004141"/>
    </source>
</evidence>
<feature type="transmembrane region" description="Helical" evidence="12">
    <location>
        <begin position="20"/>
        <end position="40"/>
    </location>
</feature>
<evidence type="ECO:0000256" key="5">
    <source>
        <dbReference type="ARBA" id="ARBA00022692"/>
    </source>
</evidence>
<dbReference type="GO" id="GO:0006508">
    <property type="term" value="P:proteolysis"/>
    <property type="evidence" value="ECO:0007669"/>
    <property type="project" value="UniProtKB-KW"/>
</dbReference>
<evidence type="ECO:0000256" key="12">
    <source>
        <dbReference type="SAM" id="Phobius"/>
    </source>
</evidence>
<evidence type="ECO:0000256" key="3">
    <source>
        <dbReference type="ARBA" id="ARBA00007931"/>
    </source>
</evidence>
<feature type="transmembrane region" description="Helical" evidence="12">
    <location>
        <begin position="156"/>
        <end position="176"/>
    </location>
</feature>
<evidence type="ECO:0000313" key="15">
    <source>
        <dbReference type="EMBL" id="CEJ06766.1"/>
    </source>
</evidence>